<dbReference type="PANTHER" id="PTHR10491">
    <property type="entry name" value="DTDP-4-DEHYDRORHAMNOSE REDUCTASE"/>
    <property type="match status" value="1"/>
</dbReference>
<dbReference type="GO" id="GO:0008831">
    <property type="term" value="F:dTDP-4-dehydrorhamnose reductase activity"/>
    <property type="evidence" value="ECO:0007669"/>
    <property type="project" value="UniProtKB-EC"/>
</dbReference>
<evidence type="ECO:0000256" key="3">
    <source>
        <dbReference type="ARBA" id="ARBA00012929"/>
    </source>
</evidence>
<name>A0ABY7YYP3_9HYPH</name>
<evidence type="ECO:0000256" key="6">
    <source>
        <dbReference type="RuleBase" id="RU364082"/>
    </source>
</evidence>
<organism evidence="8 9">
    <name type="scientific">Devosia rhodophyticola</name>
    <dbReference type="NCBI Taxonomy" id="3026423"/>
    <lineage>
        <taxon>Bacteria</taxon>
        <taxon>Pseudomonadati</taxon>
        <taxon>Pseudomonadota</taxon>
        <taxon>Alphaproteobacteria</taxon>
        <taxon>Hyphomicrobiales</taxon>
        <taxon>Devosiaceae</taxon>
        <taxon>Devosia</taxon>
    </lineage>
</organism>
<dbReference type="Gene3D" id="3.90.25.10">
    <property type="entry name" value="UDP-galactose 4-epimerase, domain 1"/>
    <property type="match status" value="1"/>
</dbReference>
<keyword evidence="9" id="KW-1185">Reference proteome</keyword>
<dbReference type="CDD" id="cd05254">
    <property type="entry name" value="dTDP_HR_like_SDR_e"/>
    <property type="match status" value="1"/>
</dbReference>
<gene>
    <name evidence="8" type="primary">rfbD</name>
    <name evidence="8" type="ORF">PSQ90_03220</name>
</gene>
<dbReference type="EMBL" id="CP118247">
    <property type="protein sequence ID" value="WDR06494.1"/>
    <property type="molecule type" value="Genomic_DNA"/>
</dbReference>
<evidence type="ECO:0000256" key="4">
    <source>
        <dbReference type="ARBA" id="ARBA00017099"/>
    </source>
</evidence>
<dbReference type="Gene3D" id="3.40.50.720">
    <property type="entry name" value="NAD(P)-binding Rossmann-like Domain"/>
    <property type="match status" value="1"/>
</dbReference>
<dbReference type="InterPro" id="IPR029903">
    <property type="entry name" value="RmlD-like-bd"/>
</dbReference>
<dbReference type="Pfam" id="PF04321">
    <property type="entry name" value="RmlD_sub_bind"/>
    <property type="match status" value="1"/>
</dbReference>
<evidence type="ECO:0000256" key="2">
    <source>
        <dbReference type="ARBA" id="ARBA00010944"/>
    </source>
</evidence>
<comment type="similarity">
    <text evidence="2 6">Belongs to the dTDP-4-dehydrorhamnose reductase family.</text>
</comment>
<protein>
    <recommendedName>
        <fullName evidence="4 6">dTDP-4-dehydrorhamnose reductase</fullName>
        <ecNumber evidence="3 6">1.1.1.133</ecNumber>
    </recommendedName>
</protein>
<dbReference type="InterPro" id="IPR036291">
    <property type="entry name" value="NAD(P)-bd_dom_sf"/>
</dbReference>
<evidence type="ECO:0000313" key="8">
    <source>
        <dbReference type="EMBL" id="WDR06494.1"/>
    </source>
</evidence>
<comment type="function">
    <text evidence="6">Catalyzes the reduction of dTDP-6-deoxy-L-lyxo-4-hexulose to yield dTDP-L-rhamnose.</text>
</comment>
<evidence type="ECO:0000313" key="9">
    <source>
        <dbReference type="Proteomes" id="UP001222118"/>
    </source>
</evidence>
<comment type="pathway">
    <text evidence="1 6">Carbohydrate biosynthesis; dTDP-L-rhamnose biosynthesis.</text>
</comment>
<keyword evidence="6 8" id="KW-0560">Oxidoreductase</keyword>
<comment type="catalytic activity">
    <reaction evidence="5 6">
        <text>dTDP-beta-L-rhamnose + NADP(+) = dTDP-4-dehydro-beta-L-rhamnose + NADPH + H(+)</text>
        <dbReference type="Rhea" id="RHEA:21796"/>
        <dbReference type="ChEBI" id="CHEBI:15378"/>
        <dbReference type="ChEBI" id="CHEBI:57510"/>
        <dbReference type="ChEBI" id="CHEBI:57783"/>
        <dbReference type="ChEBI" id="CHEBI:58349"/>
        <dbReference type="ChEBI" id="CHEBI:62830"/>
        <dbReference type="EC" id="1.1.1.133"/>
    </reaction>
</comment>
<dbReference type="PANTHER" id="PTHR10491:SF4">
    <property type="entry name" value="METHIONINE ADENOSYLTRANSFERASE 2 SUBUNIT BETA"/>
    <property type="match status" value="1"/>
</dbReference>
<feature type="domain" description="RmlD-like substrate binding" evidence="7">
    <location>
        <begin position="1"/>
        <end position="290"/>
    </location>
</feature>
<evidence type="ECO:0000256" key="1">
    <source>
        <dbReference type="ARBA" id="ARBA00004781"/>
    </source>
</evidence>
<evidence type="ECO:0000256" key="5">
    <source>
        <dbReference type="ARBA" id="ARBA00048200"/>
    </source>
</evidence>
<dbReference type="RefSeq" id="WP_282212008.1">
    <property type="nucleotide sequence ID" value="NZ_CP118247.1"/>
</dbReference>
<dbReference type="Proteomes" id="UP001222118">
    <property type="component" value="Chromosome"/>
</dbReference>
<comment type="cofactor">
    <cofactor evidence="6">
        <name>Mg(2+)</name>
        <dbReference type="ChEBI" id="CHEBI:18420"/>
    </cofactor>
    <text evidence="6">Binds 1 Mg(2+) ion per monomer.</text>
</comment>
<dbReference type="SUPFAM" id="SSF51735">
    <property type="entry name" value="NAD(P)-binding Rossmann-fold domains"/>
    <property type="match status" value="1"/>
</dbReference>
<dbReference type="InterPro" id="IPR005913">
    <property type="entry name" value="dTDP_dehydrorham_reduct"/>
</dbReference>
<evidence type="ECO:0000259" key="7">
    <source>
        <dbReference type="Pfam" id="PF04321"/>
    </source>
</evidence>
<proteinExistence type="inferred from homology"/>
<reference evidence="8 9" key="1">
    <citation type="submission" date="2023-02" db="EMBL/GenBank/DDBJ databases">
        <title>Devosia chondri sp. nov., isolated from the phycosphere of marine algae.</title>
        <authorList>
            <person name="Kim J.M."/>
            <person name="Lee J.K."/>
            <person name="Choi B.J."/>
            <person name="Bayburt H."/>
            <person name="Jeon C.O."/>
        </authorList>
    </citation>
    <scope>NUCLEOTIDE SEQUENCE [LARGE SCALE GENOMIC DNA]</scope>
    <source>
        <strain evidence="8 9">G2-5</strain>
    </source>
</reference>
<accession>A0ABY7YYP3</accession>
<dbReference type="EC" id="1.1.1.133" evidence="3 6"/>
<keyword evidence="6" id="KW-0521">NADP</keyword>
<dbReference type="NCBIfam" id="TIGR01214">
    <property type="entry name" value="rmlD"/>
    <property type="match status" value="1"/>
</dbReference>
<sequence length="298" mass="32450">MKLLVTGREGQVVRSLIERANRNGRFEVVALGRPELDLSRPETIRETVLAVRPDIVVSAAAYTAVDLAEDEPDLAHAINAVGAGMLAQSAAEAGAPIIHLSTDYVFSGTSQAPYHEGDATDPQCIYGRTKLAGEELVRAVNREHVIVRTAWVYSPFGKNFVKTMLRLAADRDEIAVVSDQWGNPTSALDIADGILHVAGTFMEQRRPELFGIFHLAGTGDINWSGLAEVVMDVSQNHGGPTAKIRPISTAEFPTKAVRPTNSRLCTDKLASRYDWRAPNWQSSVDLTVARLLDGNPIR</sequence>